<protein>
    <submittedName>
        <fullName evidence="1">Uncharacterized protein</fullName>
    </submittedName>
</protein>
<gene>
    <name evidence="1" type="ORF">GCM10009668_19540</name>
</gene>
<comment type="caution">
    <text evidence="1">The sequence shown here is derived from an EMBL/GenBank/DDBJ whole genome shotgun (WGS) entry which is preliminary data.</text>
</comment>
<evidence type="ECO:0000313" key="2">
    <source>
        <dbReference type="Proteomes" id="UP001501581"/>
    </source>
</evidence>
<keyword evidence="2" id="KW-1185">Reference proteome</keyword>
<proteinExistence type="predicted"/>
<dbReference type="Proteomes" id="UP001501581">
    <property type="component" value="Unassembled WGS sequence"/>
</dbReference>
<name>A0ABP4EEX0_9ACTN</name>
<accession>A0ABP4EEX0</accession>
<sequence>MITVTPVANAPIAPRIRAGVTVAGSVSGSVRVIDAASKDGRCGQERWANLGLGPPIAEPISRPADPFPRAERCKQKVSRAAGDFLRRRAGRSLRSG</sequence>
<reference evidence="2" key="1">
    <citation type="journal article" date="2019" name="Int. J. Syst. Evol. Microbiol.">
        <title>The Global Catalogue of Microorganisms (GCM) 10K type strain sequencing project: providing services to taxonomists for standard genome sequencing and annotation.</title>
        <authorList>
            <consortium name="The Broad Institute Genomics Platform"/>
            <consortium name="The Broad Institute Genome Sequencing Center for Infectious Disease"/>
            <person name="Wu L."/>
            <person name="Ma J."/>
        </authorList>
    </citation>
    <scope>NUCLEOTIDE SEQUENCE [LARGE SCALE GENOMIC DNA]</scope>
    <source>
        <strain evidence="2">JCM 13008</strain>
    </source>
</reference>
<organism evidence="1 2">
    <name type="scientific">Nocardioides dubius</name>
    <dbReference type="NCBI Taxonomy" id="317019"/>
    <lineage>
        <taxon>Bacteria</taxon>
        <taxon>Bacillati</taxon>
        <taxon>Actinomycetota</taxon>
        <taxon>Actinomycetes</taxon>
        <taxon>Propionibacteriales</taxon>
        <taxon>Nocardioidaceae</taxon>
        <taxon>Nocardioides</taxon>
    </lineage>
</organism>
<evidence type="ECO:0000313" key="1">
    <source>
        <dbReference type="EMBL" id="GAA1101400.1"/>
    </source>
</evidence>
<dbReference type="EMBL" id="BAAALG010000008">
    <property type="protein sequence ID" value="GAA1101400.1"/>
    <property type="molecule type" value="Genomic_DNA"/>
</dbReference>